<comment type="caution">
    <text evidence="3">The sequence shown here is derived from an EMBL/GenBank/DDBJ whole genome shotgun (WGS) entry which is preliminary data.</text>
</comment>
<keyword evidence="1" id="KW-0489">Methyltransferase</keyword>
<dbReference type="Pfam" id="PF03602">
    <property type="entry name" value="Cons_hypoth95"/>
    <property type="match status" value="1"/>
</dbReference>
<accession>A0A938B5L6</accession>
<dbReference type="PANTHER" id="PTHR43542">
    <property type="entry name" value="METHYLTRANSFERASE"/>
    <property type="match status" value="1"/>
</dbReference>
<dbReference type="InterPro" id="IPR029063">
    <property type="entry name" value="SAM-dependent_MTases_sf"/>
</dbReference>
<name>A0A938B5L6_UNCTE</name>
<dbReference type="InterPro" id="IPR004398">
    <property type="entry name" value="RNA_MeTrfase_RsmD"/>
</dbReference>
<evidence type="ECO:0000256" key="1">
    <source>
        <dbReference type="ARBA" id="ARBA00022603"/>
    </source>
</evidence>
<feature type="non-terminal residue" evidence="3">
    <location>
        <position position="79"/>
    </location>
</feature>
<dbReference type="EMBL" id="VGLS01000692">
    <property type="protein sequence ID" value="MBM3225808.1"/>
    <property type="molecule type" value="Genomic_DNA"/>
</dbReference>
<dbReference type="Gene3D" id="3.40.50.150">
    <property type="entry name" value="Vaccinia Virus protein VP39"/>
    <property type="match status" value="1"/>
</dbReference>
<dbReference type="GO" id="GO:0008168">
    <property type="term" value="F:methyltransferase activity"/>
    <property type="evidence" value="ECO:0007669"/>
    <property type="project" value="UniProtKB-KW"/>
</dbReference>
<dbReference type="GO" id="GO:0031167">
    <property type="term" value="P:rRNA methylation"/>
    <property type="evidence" value="ECO:0007669"/>
    <property type="project" value="InterPro"/>
</dbReference>
<evidence type="ECO:0000313" key="4">
    <source>
        <dbReference type="Proteomes" id="UP000712673"/>
    </source>
</evidence>
<proteinExistence type="predicted"/>
<reference evidence="3" key="1">
    <citation type="submission" date="2019-03" db="EMBL/GenBank/DDBJ databases">
        <title>Lake Tanganyika Metagenome-Assembled Genomes (MAGs).</title>
        <authorList>
            <person name="Tran P."/>
        </authorList>
    </citation>
    <scope>NUCLEOTIDE SEQUENCE</scope>
    <source>
        <strain evidence="3">K_DeepCast_65m_m2_066</strain>
    </source>
</reference>
<dbReference type="PANTHER" id="PTHR43542:SF1">
    <property type="entry name" value="METHYLTRANSFERASE"/>
    <property type="match status" value="1"/>
</dbReference>
<protein>
    <submittedName>
        <fullName evidence="3">16S rRNA (Guanine(966)-N(2))-methyltransferase RsmD</fullName>
    </submittedName>
</protein>
<keyword evidence="2" id="KW-0808">Transferase</keyword>
<dbReference type="SUPFAM" id="SSF53335">
    <property type="entry name" value="S-adenosyl-L-methionine-dependent methyltransferases"/>
    <property type="match status" value="1"/>
</dbReference>
<dbReference type="Proteomes" id="UP000712673">
    <property type="component" value="Unassembled WGS sequence"/>
</dbReference>
<gene>
    <name evidence="3" type="ORF">FJZ47_18685</name>
</gene>
<evidence type="ECO:0000313" key="3">
    <source>
        <dbReference type="EMBL" id="MBM3225808.1"/>
    </source>
</evidence>
<organism evidence="3 4">
    <name type="scientific">Tectimicrobiota bacterium</name>
    <dbReference type="NCBI Taxonomy" id="2528274"/>
    <lineage>
        <taxon>Bacteria</taxon>
        <taxon>Pseudomonadati</taxon>
        <taxon>Nitrospinota/Tectimicrobiota group</taxon>
        <taxon>Candidatus Tectimicrobiota</taxon>
    </lineage>
</organism>
<dbReference type="AlphaFoldDB" id="A0A938B5L6"/>
<evidence type="ECO:0000256" key="2">
    <source>
        <dbReference type="ARBA" id="ARBA00022679"/>
    </source>
</evidence>
<sequence length="79" mass="8574">MQIGGGNANRRALRTVVGQAVRPTSGRVRQALFNMLRGLVQDAIFVDLFAGTGSVGLEALSHGARHVYFVEHDRRALIT</sequence>